<keyword evidence="2" id="KW-1185">Reference proteome</keyword>
<protein>
    <submittedName>
        <fullName evidence="1">Uncharacterized protein</fullName>
    </submittedName>
</protein>
<name>A0AA36FZP2_9BILA</name>
<organism evidence="1 2">
    <name type="scientific">Mesorhabditis spiculigera</name>
    <dbReference type="NCBI Taxonomy" id="96644"/>
    <lineage>
        <taxon>Eukaryota</taxon>
        <taxon>Metazoa</taxon>
        <taxon>Ecdysozoa</taxon>
        <taxon>Nematoda</taxon>
        <taxon>Chromadorea</taxon>
        <taxon>Rhabditida</taxon>
        <taxon>Rhabditina</taxon>
        <taxon>Rhabditomorpha</taxon>
        <taxon>Rhabditoidea</taxon>
        <taxon>Rhabditidae</taxon>
        <taxon>Mesorhabditinae</taxon>
        <taxon>Mesorhabditis</taxon>
    </lineage>
</organism>
<comment type="caution">
    <text evidence="1">The sequence shown here is derived from an EMBL/GenBank/DDBJ whole genome shotgun (WGS) entry which is preliminary data.</text>
</comment>
<proteinExistence type="predicted"/>
<feature type="non-terminal residue" evidence="1">
    <location>
        <position position="1"/>
    </location>
</feature>
<dbReference type="Proteomes" id="UP001177023">
    <property type="component" value="Unassembled WGS sequence"/>
</dbReference>
<gene>
    <name evidence="1" type="ORF">MSPICULIGERA_LOCUS9075</name>
</gene>
<dbReference type="EMBL" id="CATQJA010002425">
    <property type="protein sequence ID" value="CAJ0570638.1"/>
    <property type="molecule type" value="Genomic_DNA"/>
</dbReference>
<reference evidence="1" key="1">
    <citation type="submission" date="2023-06" db="EMBL/GenBank/DDBJ databases">
        <authorList>
            <person name="Delattre M."/>
        </authorList>
    </citation>
    <scope>NUCLEOTIDE SEQUENCE</scope>
    <source>
        <strain evidence="1">AF72</strain>
    </source>
</reference>
<evidence type="ECO:0000313" key="1">
    <source>
        <dbReference type="EMBL" id="CAJ0570638.1"/>
    </source>
</evidence>
<accession>A0AA36FZP2</accession>
<evidence type="ECO:0000313" key="2">
    <source>
        <dbReference type="Proteomes" id="UP001177023"/>
    </source>
</evidence>
<dbReference type="AlphaFoldDB" id="A0AA36FZP2"/>
<sequence>MIIVVVLESQRIRSEDLPSRDQLRALRQDASLFGINVYGSAPVAKALLEIVDYNLEAYDVMRSAYYLYSPYRLPSWIQLKYFLKAAALAETGRGS</sequence>